<feature type="compositionally biased region" description="Polar residues" evidence="1">
    <location>
        <begin position="30"/>
        <end position="47"/>
    </location>
</feature>
<dbReference type="AlphaFoldDB" id="S7RN14"/>
<name>S7RN14_GLOTA</name>
<sequence length="350" mass="37428">MIAVASPSRPHLPSPNSPSYRYPPRHSPQVLASPSSPDRGRLQTTPPASAQASSSSQDSQLIYLSRPRHHHLYPQAHHTIEDDEPAMIYSTPNRPISSSSSSSSAFTGTGPPSPSLPIATRSAPALPSLSKGYTSVSPISYDGRGRQQGYVENPAQRHERVEFLRRRENLRRVRAWVEELSESGLAEVEHVEDVDVRASDAAGRGSAQRPPVRPQSRAPAHAHQVIYHTAPAPLAPPGWAADSFAEEPYVFYTSPNHPSSPSLSPACYRSPSPSSASASSSARSMSMSSSPPTSVGSSSPSRSPERDHCAGKGSGGQGKGAKRERRRSGALGRHSRQSSLESISEEGEGE</sequence>
<feature type="region of interest" description="Disordered" evidence="1">
    <location>
        <begin position="196"/>
        <end position="228"/>
    </location>
</feature>
<evidence type="ECO:0000256" key="1">
    <source>
        <dbReference type="SAM" id="MobiDB-lite"/>
    </source>
</evidence>
<organism evidence="2 3">
    <name type="scientific">Gloeophyllum trabeum (strain ATCC 11539 / FP-39264 / Madison 617)</name>
    <name type="common">Brown rot fungus</name>
    <dbReference type="NCBI Taxonomy" id="670483"/>
    <lineage>
        <taxon>Eukaryota</taxon>
        <taxon>Fungi</taxon>
        <taxon>Dikarya</taxon>
        <taxon>Basidiomycota</taxon>
        <taxon>Agaricomycotina</taxon>
        <taxon>Agaricomycetes</taxon>
        <taxon>Gloeophyllales</taxon>
        <taxon>Gloeophyllaceae</taxon>
        <taxon>Gloeophyllum</taxon>
    </lineage>
</organism>
<dbReference type="OrthoDB" id="2747101at2759"/>
<evidence type="ECO:0000313" key="2">
    <source>
        <dbReference type="EMBL" id="EPQ55855.1"/>
    </source>
</evidence>
<proteinExistence type="predicted"/>
<feature type="compositionally biased region" description="Basic residues" evidence="1">
    <location>
        <begin position="320"/>
        <end position="336"/>
    </location>
</feature>
<feature type="compositionally biased region" description="Low complexity" evidence="1">
    <location>
        <begin position="254"/>
        <end position="302"/>
    </location>
</feature>
<dbReference type="Proteomes" id="UP000030669">
    <property type="component" value="Unassembled WGS sequence"/>
</dbReference>
<gene>
    <name evidence="2" type="ORF">GLOTRDRAFT_111024</name>
</gene>
<reference evidence="2 3" key="1">
    <citation type="journal article" date="2012" name="Science">
        <title>The Paleozoic origin of enzymatic lignin decomposition reconstructed from 31 fungal genomes.</title>
        <authorList>
            <person name="Floudas D."/>
            <person name="Binder M."/>
            <person name="Riley R."/>
            <person name="Barry K."/>
            <person name="Blanchette R.A."/>
            <person name="Henrissat B."/>
            <person name="Martinez A.T."/>
            <person name="Otillar R."/>
            <person name="Spatafora J.W."/>
            <person name="Yadav J.S."/>
            <person name="Aerts A."/>
            <person name="Benoit I."/>
            <person name="Boyd A."/>
            <person name="Carlson A."/>
            <person name="Copeland A."/>
            <person name="Coutinho P.M."/>
            <person name="de Vries R.P."/>
            <person name="Ferreira P."/>
            <person name="Findley K."/>
            <person name="Foster B."/>
            <person name="Gaskell J."/>
            <person name="Glotzer D."/>
            <person name="Gorecki P."/>
            <person name="Heitman J."/>
            <person name="Hesse C."/>
            <person name="Hori C."/>
            <person name="Igarashi K."/>
            <person name="Jurgens J.A."/>
            <person name="Kallen N."/>
            <person name="Kersten P."/>
            <person name="Kohler A."/>
            <person name="Kuees U."/>
            <person name="Kumar T.K.A."/>
            <person name="Kuo A."/>
            <person name="LaButti K."/>
            <person name="Larrondo L.F."/>
            <person name="Lindquist E."/>
            <person name="Ling A."/>
            <person name="Lombard V."/>
            <person name="Lucas S."/>
            <person name="Lundell T."/>
            <person name="Martin R."/>
            <person name="McLaughlin D.J."/>
            <person name="Morgenstern I."/>
            <person name="Morin E."/>
            <person name="Murat C."/>
            <person name="Nagy L.G."/>
            <person name="Nolan M."/>
            <person name="Ohm R.A."/>
            <person name="Patyshakuliyeva A."/>
            <person name="Rokas A."/>
            <person name="Ruiz-Duenas F.J."/>
            <person name="Sabat G."/>
            <person name="Salamov A."/>
            <person name="Samejima M."/>
            <person name="Schmutz J."/>
            <person name="Slot J.C."/>
            <person name="St John F."/>
            <person name="Stenlid J."/>
            <person name="Sun H."/>
            <person name="Sun S."/>
            <person name="Syed K."/>
            <person name="Tsang A."/>
            <person name="Wiebenga A."/>
            <person name="Young D."/>
            <person name="Pisabarro A."/>
            <person name="Eastwood D.C."/>
            <person name="Martin F."/>
            <person name="Cullen D."/>
            <person name="Grigoriev I.V."/>
            <person name="Hibbett D.S."/>
        </authorList>
    </citation>
    <scope>NUCLEOTIDE SEQUENCE [LARGE SCALE GENOMIC DNA]</scope>
    <source>
        <strain evidence="2 3">ATCC 11539</strain>
    </source>
</reference>
<dbReference type="RefSeq" id="XP_007865882.1">
    <property type="nucleotide sequence ID" value="XM_007867691.1"/>
</dbReference>
<protein>
    <submittedName>
        <fullName evidence="2">Uncharacterized protein</fullName>
    </submittedName>
</protein>
<feature type="region of interest" description="Disordered" evidence="1">
    <location>
        <begin position="253"/>
        <end position="350"/>
    </location>
</feature>
<feature type="region of interest" description="Disordered" evidence="1">
    <location>
        <begin position="1"/>
        <end position="158"/>
    </location>
</feature>
<dbReference type="HOGENOM" id="CLU_792389_0_0_1"/>
<dbReference type="eggNOG" id="ENOG502SYVF">
    <property type="taxonomic scope" value="Eukaryota"/>
</dbReference>
<dbReference type="EMBL" id="KB469301">
    <property type="protein sequence ID" value="EPQ55855.1"/>
    <property type="molecule type" value="Genomic_DNA"/>
</dbReference>
<feature type="compositionally biased region" description="Low complexity" evidence="1">
    <location>
        <begin position="48"/>
        <end position="60"/>
    </location>
</feature>
<keyword evidence="3" id="KW-1185">Reference proteome</keyword>
<feature type="compositionally biased region" description="Low complexity" evidence="1">
    <location>
        <begin position="90"/>
        <end position="110"/>
    </location>
</feature>
<dbReference type="GeneID" id="19299321"/>
<dbReference type="KEGG" id="gtr:GLOTRDRAFT_111024"/>
<evidence type="ECO:0000313" key="3">
    <source>
        <dbReference type="Proteomes" id="UP000030669"/>
    </source>
</evidence>
<accession>S7RN14</accession>